<evidence type="ECO:0000313" key="2">
    <source>
        <dbReference type="EMBL" id="EUJ47641.1"/>
    </source>
</evidence>
<evidence type="ECO:0008006" key="4">
    <source>
        <dbReference type="Google" id="ProtNLM"/>
    </source>
</evidence>
<keyword evidence="1" id="KW-0175">Coiled coil</keyword>
<dbReference type="EMBL" id="AODM01000066">
    <property type="protein sequence ID" value="EUJ47641.1"/>
    <property type="molecule type" value="Genomic_DNA"/>
</dbReference>
<feature type="coiled-coil region" evidence="1">
    <location>
        <begin position="47"/>
        <end position="86"/>
    </location>
</feature>
<name>W7DQI8_9LIST</name>
<proteinExistence type="predicted"/>
<protein>
    <recommendedName>
        <fullName evidence="4">Phage protein</fullName>
    </recommendedName>
</protein>
<dbReference type="RefSeq" id="WP_052006886.1">
    <property type="nucleotide sequence ID" value="NZ_AODM01000066.1"/>
</dbReference>
<evidence type="ECO:0000256" key="1">
    <source>
        <dbReference type="SAM" id="Coils"/>
    </source>
</evidence>
<sequence length="128" mass="14936">MAKLTLFMWEMTLLDRDLRNATNQNWQAILDYANGQASEQEAIYAYMEQLKIAEEFARKQADDELNEKLTEEIEVQKQRINELILGSGDTNIEVADARVDVHGFLHDVLKERLDAEQLAREKKKHNFL</sequence>
<evidence type="ECO:0000313" key="3">
    <source>
        <dbReference type="Proteomes" id="UP000019241"/>
    </source>
</evidence>
<organism evidence="2 3">
    <name type="scientific">Listeria fleischmannii FSL S10-1203</name>
    <dbReference type="NCBI Taxonomy" id="1265822"/>
    <lineage>
        <taxon>Bacteria</taxon>
        <taxon>Bacillati</taxon>
        <taxon>Bacillota</taxon>
        <taxon>Bacilli</taxon>
        <taxon>Bacillales</taxon>
        <taxon>Listeriaceae</taxon>
        <taxon>Listeria</taxon>
    </lineage>
</organism>
<dbReference type="Proteomes" id="UP000019241">
    <property type="component" value="Unassembled WGS sequence"/>
</dbReference>
<accession>W7DQI8</accession>
<gene>
    <name evidence="2" type="ORF">MCOL2_18014</name>
</gene>
<dbReference type="AlphaFoldDB" id="W7DQI8"/>
<comment type="caution">
    <text evidence="2">The sequence shown here is derived from an EMBL/GenBank/DDBJ whole genome shotgun (WGS) entry which is preliminary data.</text>
</comment>
<dbReference type="PATRIC" id="fig|1265822.4.peg.3663"/>
<reference evidence="2 3" key="1">
    <citation type="submission" date="2012-12" db="EMBL/GenBank/DDBJ databases">
        <title>Novel taxa of Listeriaceae from agricultural environments in the United States.</title>
        <authorList>
            <person name="den Bakker H.C."/>
            <person name="Allred A."/>
            <person name="Warchocki S."/>
            <person name="Wright E.M."/>
            <person name="Burrell A."/>
            <person name="Nightingale K.K."/>
            <person name="Kephart D."/>
            <person name="Wiedmann M."/>
        </authorList>
    </citation>
    <scope>NUCLEOTIDE SEQUENCE [LARGE SCALE GENOMIC DNA]</scope>
    <source>
        <strain evidence="2 3">FSL S10-1203</strain>
    </source>
</reference>